<evidence type="ECO:0000313" key="2">
    <source>
        <dbReference type="Proteomes" id="UP000265520"/>
    </source>
</evidence>
<dbReference type="EMBL" id="LXQA010821985">
    <property type="protein sequence ID" value="MCI72626.1"/>
    <property type="molecule type" value="Genomic_DNA"/>
</dbReference>
<dbReference type="AlphaFoldDB" id="A0A392UJK2"/>
<accession>A0A392UJK2</accession>
<name>A0A392UJK2_9FABA</name>
<dbReference type="Proteomes" id="UP000265520">
    <property type="component" value="Unassembled WGS sequence"/>
</dbReference>
<protein>
    <submittedName>
        <fullName evidence="1">Uncharacterized protein</fullName>
    </submittedName>
</protein>
<organism evidence="1 2">
    <name type="scientific">Trifolium medium</name>
    <dbReference type="NCBI Taxonomy" id="97028"/>
    <lineage>
        <taxon>Eukaryota</taxon>
        <taxon>Viridiplantae</taxon>
        <taxon>Streptophyta</taxon>
        <taxon>Embryophyta</taxon>
        <taxon>Tracheophyta</taxon>
        <taxon>Spermatophyta</taxon>
        <taxon>Magnoliopsida</taxon>
        <taxon>eudicotyledons</taxon>
        <taxon>Gunneridae</taxon>
        <taxon>Pentapetalae</taxon>
        <taxon>rosids</taxon>
        <taxon>fabids</taxon>
        <taxon>Fabales</taxon>
        <taxon>Fabaceae</taxon>
        <taxon>Papilionoideae</taxon>
        <taxon>50 kb inversion clade</taxon>
        <taxon>NPAAA clade</taxon>
        <taxon>Hologalegina</taxon>
        <taxon>IRL clade</taxon>
        <taxon>Trifolieae</taxon>
        <taxon>Trifolium</taxon>
    </lineage>
</organism>
<reference evidence="1 2" key="1">
    <citation type="journal article" date="2018" name="Front. Plant Sci.">
        <title>Red Clover (Trifolium pratense) and Zigzag Clover (T. medium) - A Picture of Genomic Similarities and Differences.</title>
        <authorList>
            <person name="Dluhosova J."/>
            <person name="Istvanek J."/>
            <person name="Nedelnik J."/>
            <person name="Repkova J."/>
        </authorList>
    </citation>
    <scope>NUCLEOTIDE SEQUENCE [LARGE SCALE GENOMIC DNA]</scope>
    <source>
        <strain evidence="2">cv. 10/8</strain>
        <tissue evidence="1">Leaf</tissue>
    </source>
</reference>
<sequence length="41" mass="4789">AAESTELWPEFLVAAPRESAPVWRRTRSAMNKLNPLLNYRF</sequence>
<evidence type="ECO:0000313" key="1">
    <source>
        <dbReference type="EMBL" id="MCI72626.1"/>
    </source>
</evidence>
<comment type="caution">
    <text evidence="1">The sequence shown here is derived from an EMBL/GenBank/DDBJ whole genome shotgun (WGS) entry which is preliminary data.</text>
</comment>
<feature type="non-terminal residue" evidence="1">
    <location>
        <position position="1"/>
    </location>
</feature>
<keyword evidence="2" id="KW-1185">Reference proteome</keyword>
<proteinExistence type="predicted"/>